<evidence type="ECO:0000256" key="7">
    <source>
        <dbReference type="SAM" id="MobiDB-lite"/>
    </source>
</evidence>
<gene>
    <name evidence="9" type="ORF">FOY51_07395</name>
</gene>
<dbReference type="InterPro" id="IPR000412">
    <property type="entry name" value="ABC_2_transport"/>
</dbReference>
<organism evidence="9 10">
    <name type="scientific">Antrihabitans cavernicola</name>
    <dbReference type="NCBI Taxonomy" id="2495913"/>
    <lineage>
        <taxon>Bacteria</taxon>
        <taxon>Bacillati</taxon>
        <taxon>Actinomycetota</taxon>
        <taxon>Actinomycetes</taxon>
        <taxon>Mycobacteriales</taxon>
        <taxon>Nocardiaceae</taxon>
        <taxon>Antrihabitans</taxon>
    </lineage>
</organism>
<dbReference type="PANTHER" id="PTHR43027:SF1">
    <property type="entry name" value="DOXORUBICIN RESISTANCE ABC TRANSPORTER PERMEASE PROTEIN DRRC-RELATED"/>
    <property type="match status" value="1"/>
</dbReference>
<evidence type="ECO:0000313" key="10">
    <source>
        <dbReference type="Proteomes" id="UP000322244"/>
    </source>
</evidence>
<keyword evidence="3 6" id="KW-1133">Transmembrane helix</keyword>
<feature type="transmembrane region" description="Helical" evidence="6">
    <location>
        <begin position="196"/>
        <end position="217"/>
    </location>
</feature>
<sequence length="278" mass="29269">MITPTRPATDATFPTRRGGTSETSARSLIGHTLVQVQRLLLRWTRDPMTLMQALLFPALLLVMLNTVLGRQISAFAGHSALYGTVPMTALVGVMSGSVAGAVTMGRERDAGLLARFWVLPVHRASGLVSRIVAEAVRILACTVVIVGVGYVMGFRFDQGVHAALAFLAIPLMYGLAFATMVTAVALFTAKATLVEAISLGSSLLMFFSTGFVPLAAYPPWASPIVAHQPLTCATDAMRALALGGDVSGPLIATTAWSVGAIVVFAVPAAIGYRRASRR</sequence>
<dbReference type="PROSITE" id="PS51012">
    <property type="entry name" value="ABC_TM2"/>
    <property type="match status" value="1"/>
</dbReference>
<dbReference type="RefSeq" id="WP_149430009.1">
    <property type="nucleotide sequence ID" value="NZ_VLNY01000003.1"/>
</dbReference>
<dbReference type="GO" id="GO:1900753">
    <property type="term" value="P:doxorubicin transport"/>
    <property type="evidence" value="ECO:0007669"/>
    <property type="project" value="InterPro"/>
</dbReference>
<feature type="transmembrane region" description="Helical" evidence="6">
    <location>
        <begin position="48"/>
        <end position="68"/>
    </location>
</feature>
<keyword evidence="6" id="KW-1003">Cell membrane</keyword>
<evidence type="ECO:0000256" key="1">
    <source>
        <dbReference type="ARBA" id="ARBA00004141"/>
    </source>
</evidence>
<dbReference type="PANTHER" id="PTHR43027">
    <property type="entry name" value="DOXORUBICIN RESISTANCE ABC TRANSPORTER PERMEASE PROTEIN DRRC-RELATED"/>
    <property type="match status" value="1"/>
</dbReference>
<evidence type="ECO:0000256" key="5">
    <source>
        <dbReference type="ARBA" id="ARBA00023251"/>
    </source>
</evidence>
<reference evidence="9 10" key="1">
    <citation type="submission" date="2019-07" db="EMBL/GenBank/DDBJ databases">
        <title>Rhodococcus cavernicolus sp. nov., isolated from a cave.</title>
        <authorList>
            <person name="Lee S.D."/>
        </authorList>
    </citation>
    <scope>NUCLEOTIDE SEQUENCE [LARGE SCALE GENOMIC DNA]</scope>
    <source>
        <strain evidence="9 10">C1-24</strain>
    </source>
</reference>
<comment type="similarity">
    <text evidence="6">Belongs to the ABC-2 integral membrane protein family.</text>
</comment>
<dbReference type="GO" id="GO:0046677">
    <property type="term" value="P:response to antibiotic"/>
    <property type="evidence" value="ECO:0007669"/>
    <property type="project" value="UniProtKB-KW"/>
</dbReference>
<feature type="region of interest" description="Disordered" evidence="7">
    <location>
        <begin position="1"/>
        <end position="24"/>
    </location>
</feature>
<dbReference type="NCBIfam" id="TIGR00025">
    <property type="entry name" value="Mtu_efflux"/>
    <property type="match status" value="1"/>
</dbReference>
<feature type="transmembrane region" description="Helical" evidence="6">
    <location>
        <begin position="250"/>
        <end position="272"/>
    </location>
</feature>
<keyword evidence="4 6" id="KW-0472">Membrane</keyword>
<feature type="transmembrane region" description="Helical" evidence="6">
    <location>
        <begin position="162"/>
        <end position="189"/>
    </location>
</feature>
<evidence type="ECO:0000256" key="3">
    <source>
        <dbReference type="ARBA" id="ARBA00022989"/>
    </source>
</evidence>
<feature type="transmembrane region" description="Helical" evidence="6">
    <location>
        <begin position="80"/>
        <end position="102"/>
    </location>
</feature>
<proteinExistence type="inferred from homology"/>
<dbReference type="InterPro" id="IPR004377">
    <property type="entry name" value="ABC_transpt_DrrB/DrrC"/>
</dbReference>
<feature type="domain" description="ABC transmembrane type-2" evidence="8">
    <location>
        <begin position="48"/>
        <end position="275"/>
    </location>
</feature>
<keyword evidence="5" id="KW-0046">Antibiotic resistance</keyword>
<evidence type="ECO:0000313" key="9">
    <source>
        <dbReference type="EMBL" id="KAA0023663.1"/>
    </source>
</evidence>
<dbReference type="GO" id="GO:0043215">
    <property type="term" value="P:daunorubicin transport"/>
    <property type="evidence" value="ECO:0007669"/>
    <property type="project" value="InterPro"/>
</dbReference>
<dbReference type="AlphaFoldDB" id="A0A5A7SGA6"/>
<evidence type="ECO:0000256" key="2">
    <source>
        <dbReference type="ARBA" id="ARBA00022692"/>
    </source>
</evidence>
<dbReference type="PIRSF" id="PIRSF006648">
    <property type="entry name" value="DrrB"/>
    <property type="match status" value="1"/>
</dbReference>
<dbReference type="EMBL" id="VLNY01000003">
    <property type="protein sequence ID" value="KAA0023663.1"/>
    <property type="molecule type" value="Genomic_DNA"/>
</dbReference>
<feature type="transmembrane region" description="Helical" evidence="6">
    <location>
        <begin position="135"/>
        <end position="156"/>
    </location>
</feature>
<dbReference type="InterPro" id="IPR047817">
    <property type="entry name" value="ABC2_TM_bact-type"/>
</dbReference>
<keyword evidence="10" id="KW-1185">Reference proteome</keyword>
<accession>A0A5A7SGA6</accession>
<comment type="caution">
    <text evidence="9">The sequence shown here is derived from an EMBL/GenBank/DDBJ whole genome shotgun (WGS) entry which is preliminary data.</text>
</comment>
<dbReference type="Proteomes" id="UP000322244">
    <property type="component" value="Unassembled WGS sequence"/>
</dbReference>
<keyword evidence="2 6" id="KW-0812">Transmembrane</keyword>
<dbReference type="OrthoDB" id="26267at2"/>
<name>A0A5A7SGA6_9NOCA</name>
<evidence type="ECO:0000256" key="4">
    <source>
        <dbReference type="ARBA" id="ARBA00023136"/>
    </source>
</evidence>
<dbReference type="InterPro" id="IPR052902">
    <property type="entry name" value="ABC-2_transporter"/>
</dbReference>
<keyword evidence="6" id="KW-0813">Transport</keyword>
<comment type="subcellular location">
    <subcellularLocation>
        <location evidence="6">Cell membrane</location>
        <topology evidence="6">Multi-pass membrane protein</topology>
    </subcellularLocation>
    <subcellularLocation>
        <location evidence="1">Membrane</location>
        <topology evidence="1">Multi-pass membrane protein</topology>
    </subcellularLocation>
</comment>
<evidence type="ECO:0000256" key="6">
    <source>
        <dbReference type="RuleBase" id="RU361157"/>
    </source>
</evidence>
<protein>
    <recommendedName>
        <fullName evidence="6">Transport permease protein</fullName>
    </recommendedName>
</protein>
<evidence type="ECO:0000259" key="8">
    <source>
        <dbReference type="PROSITE" id="PS51012"/>
    </source>
</evidence>
<dbReference type="InterPro" id="IPR013525">
    <property type="entry name" value="ABC2_TM"/>
</dbReference>
<dbReference type="GO" id="GO:0140359">
    <property type="term" value="F:ABC-type transporter activity"/>
    <property type="evidence" value="ECO:0007669"/>
    <property type="project" value="InterPro"/>
</dbReference>
<dbReference type="Pfam" id="PF01061">
    <property type="entry name" value="ABC2_membrane"/>
    <property type="match status" value="1"/>
</dbReference>
<dbReference type="GO" id="GO:0043190">
    <property type="term" value="C:ATP-binding cassette (ABC) transporter complex"/>
    <property type="evidence" value="ECO:0007669"/>
    <property type="project" value="InterPro"/>
</dbReference>